<sequence length="267" mass="31258">MPLQKTVISHFYNEGYLMRWWIEHHLNMFDHGILIDYNSTDDTRDIINQYAPHWTVVNSRNSHFSAVDCDAEVMDIENSISGWKIALNTTEFLCCEDLDGLLQRAESDGDTALVSQGVIIADPINKRLPEPDRSKSLVAQHHFGFFEADEVLSFLRFRSRERLLHCRMDGAYRLGRHETYHTGVKQCDDLLVLWFGFGPWTEDMIARKLNIKHRIPQKDRELKLGFHHLLDYQELEILRQTEAEKAQDLRNVEVYRRATKHCFGSIV</sequence>
<dbReference type="OrthoDB" id="2570098at2"/>
<dbReference type="Proteomes" id="UP000198704">
    <property type="component" value="Unassembled WGS sequence"/>
</dbReference>
<keyword evidence="2" id="KW-1185">Reference proteome</keyword>
<keyword evidence="1" id="KW-0808">Transferase</keyword>
<organism evidence="1 2">
    <name type="scientific">Methylobacterium phyllostachyos</name>
    <dbReference type="NCBI Taxonomy" id="582672"/>
    <lineage>
        <taxon>Bacteria</taxon>
        <taxon>Pseudomonadati</taxon>
        <taxon>Pseudomonadota</taxon>
        <taxon>Alphaproteobacteria</taxon>
        <taxon>Hyphomicrobiales</taxon>
        <taxon>Methylobacteriaceae</taxon>
        <taxon>Methylobacterium</taxon>
    </lineage>
</organism>
<dbReference type="GO" id="GO:0016740">
    <property type="term" value="F:transferase activity"/>
    <property type="evidence" value="ECO:0007669"/>
    <property type="project" value="UniProtKB-KW"/>
</dbReference>
<dbReference type="EMBL" id="FNHS01000004">
    <property type="protein sequence ID" value="SDM84544.1"/>
    <property type="molecule type" value="Genomic_DNA"/>
</dbReference>
<dbReference type="STRING" id="582672.SAMN05216360_10413"/>
<reference evidence="2" key="1">
    <citation type="submission" date="2016-10" db="EMBL/GenBank/DDBJ databases">
        <authorList>
            <person name="Varghese N."/>
            <person name="Submissions S."/>
        </authorList>
    </citation>
    <scope>NUCLEOTIDE SEQUENCE [LARGE SCALE GENOMIC DNA]</scope>
    <source>
        <strain evidence="2">BL47</strain>
    </source>
</reference>
<dbReference type="RefSeq" id="WP_091714568.1">
    <property type="nucleotide sequence ID" value="NZ_FNHS01000004.1"/>
</dbReference>
<evidence type="ECO:0000313" key="2">
    <source>
        <dbReference type="Proteomes" id="UP000198704"/>
    </source>
</evidence>
<name>A0A1G9WJ24_9HYPH</name>
<evidence type="ECO:0000313" key="1">
    <source>
        <dbReference type="EMBL" id="SDM84544.1"/>
    </source>
</evidence>
<proteinExistence type="predicted"/>
<gene>
    <name evidence="1" type="ORF">SAMN05216360_10413</name>
</gene>
<protein>
    <submittedName>
        <fullName evidence="1">Glycosyl transferase family 2</fullName>
    </submittedName>
</protein>
<accession>A0A1G9WJ24</accession>
<dbReference type="AlphaFoldDB" id="A0A1G9WJ24"/>